<organism evidence="1 2">
    <name type="scientific">Protea cynaroides</name>
    <dbReference type="NCBI Taxonomy" id="273540"/>
    <lineage>
        <taxon>Eukaryota</taxon>
        <taxon>Viridiplantae</taxon>
        <taxon>Streptophyta</taxon>
        <taxon>Embryophyta</taxon>
        <taxon>Tracheophyta</taxon>
        <taxon>Spermatophyta</taxon>
        <taxon>Magnoliopsida</taxon>
        <taxon>Proteales</taxon>
        <taxon>Proteaceae</taxon>
        <taxon>Protea</taxon>
    </lineage>
</organism>
<dbReference type="Proteomes" id="UP001141806">
    <property type="component" value="Unassembled WGS sequence"/>
</dbReference>
<sequence>MLNWKNPQEAEIRLAVAESLSKLAGKKQNSLRVAGIPGAMEFISSLLNTQRSSNGASDETLEGESVNDQQNEFSAFNQLGLSILKKLARDHDNCEKIGNTRGLLPKIIDFSCTGERLFRNSHDKYSRILAAKKSLRMLKLLARTSGTAGKHLRQDIVEIVHNNQHQGNSQVW</sequence>
<name>A0A9Q0GS72_9MAGN</name>
<dbReference type="OrthoDB" id="1724496at2759"/>
<evidence type="ECO:0000313" key="2">
    <source>
        <dbReference type="Proteomes" id="UP001141806"/>
    </source>
</evidence>
<dbReference type="EMBL" id="JAMYWD010000012">
    <property type="protein sequence ID" value="KAJ4951505.1"/>
    <property type="molecule type" value="Genomic_DNA"/>
</dbReference>
<comment type="caution">
    <text evidence="1">The sequence shown here is derived from an EMBL/GenBank/DDBJ whole genome shotgun (WGS) entry which is preliminary data.</text>
</comment>
<dbReference type="PANTHER" id="PTHR33115:SF50">
    <property type="entry name" value="ARM REPEAT SUPERFAMILY PROTEIN"/>
    <property type="match status" value="1"/>
</dbReference>
<keyword evidence="2" id="KW-1185">Reference proteome</keyword>
<gene>
    <name evidence="1" type="ORF">NE237_028337</name>
</gene>
<proteinExistence type="predicted"/>
<dbReference type="AlphaFoldDB" id="A0A9Q0GS72"/>
<dbReference type="Gene3D" id="1.25.10.10">
    <property type="entry name" value="Leucine-rich Repeat Variant"/>
    <property type="match status" value="1"/>
</dbReference>
<protein>
    <submittedName>
        <fullName evidence="1">Uncharacterized protein</fullName>
    </submittedName>
</protein>
<dbReference type="InterPro" id="IPR011989">
    <property type="entry name" value="ARM-like"/>
</dbReference>
<dbReference type="PANTHER" id="PTHR33115">
    <property type="entry name" value="ARM REPEAT SUPERFAMILY PROTEIN"/>
    <property type="match status" value="1"/>
</dbReference>
<evidence type="ECO:0000313" key="1">
    <source>
        <dbReference type="EMBL" id="KAJ4951505.1"/>
    </source>
</evidence>
<reference evidence="1" key="1">
    <citation type="journal article" date="2023" name="Plant J.">
        <title>The genome of the king protea, Protea cynaroides.</title>
        <authorList>
            <person name="Chang J."/>
            <person name="Duong T.A."/>
            <person name="Schoeman C."/>
            <person name="Ma X."/>
            <person name="Roodt D."/>
            <person name="Barker N."/>
            <person name="Li Z."/>
            <person name="Van de Peer Y."/>
            <person name="Mizrachi E."/>
        </authorList>
    </citation>
    <scope>NUCLEOTIDE SEQUENCE</scope>
    <source>
        <tissue evidence="1">Young leaves</tissue>
    </source>
</reference>
<accession>A0A9Q0GS72</accession>